<evidence type="ECO:0000256" key="2">
    <source>
        <dbReference type="SAM" id="Phobius"/>
    </source>
</evidence>
<comment type="caution">
    <text evidence="3">The sequence shown here is derived from an EMBL/GenBank/DDBJ whole genome shotgun (WGS) entry which is preliminary data.</text>
</comment>
<protein>
    <submittedName>
        <fullName evidence="3">Uncharacterized protein</fullName>
    </submittedName>
</protein>
<keyword evidence="4" id="KW-1185">Reference proteome</keyword>
<evidence type="ECO:0000313" key="4">
    <source>
        <dbReference type="Proteomes" id="UP000005384"/>
    </source>
</evidence>
<dbReference type="RefSeq" id="WP_006779606.1">
    <property type="nucleotide sequence ID" value="NZ_CP040506.1"/>
</dbReference>
<dbReference type="Proteomes" id="UP000005384">
    <property type="component" value="Unassembled WGS sequence"/>
</dbReference>
<dbReference type="HOGENOM" id="CLU_098580_1_0_9"/>
<reference evidence="3 4" key="1">
    <citation type="submission" date="2011-08" db="EMBL/GenBank/DDBJ databases">
        <title>The Genome Sequence of Clostridium hathewayi WAL-18680.</title>
        <authorList>
            <consortium name="The Broad Institute Genome Sequencing Platform"/>
            <person name="Earl A."/>
            <person name="Ward D."/>
            <person name="Feldgarden M."/>
            <person name="Gevers D."/>
            <person name="Finegold S.M."/>
            <person name="Summanen P.H."/>
            <person name="Molitoris D.R."/>
            <person name="Song M."/>
            <person name="Daigneault M."/>
            <person name="Allen-Vercoe E."/>
            <person name="Young S.K."/>
            <person name="Zeng Q."/>
            <person name="Gargeya S."/>
            <person name="Fitzgerald M."/>
            <person name="Haas B."/>
            <person name="Abouelleil A."/>
            <person name="Alvarado L."/>
            <person name="Arachchi H.M."/>
            <person name="Berlin A."/>
            <person name="Brown A."/>
            <person name="Chapman S.B."/>
            <person name="Chen Z."/>
            <person name="Dunbar C."/>
            <person name="Freedman E."/>
            <person name="Gearin G."/>
            <person name="Gellesch M."/>
            <person name="Goldberg J."/>
            <person name="Griggs A."/>
            <person name="Gujja S."/>
            <person name="Heiman D."/>
            <person name="Howarth C."/>
            <person name="Larson L."/>
            <person name="Lui A."/>
            <person name="MacDonald P.J.P."/>
            <person name="Montmayeur A."/>
            <person name="Murphy C."/>
            <person name="Neiman D."/>
            <person name="Pearson M."/>
            <person name="Priest M."/>
            <person name="Roberts A."/>
            <person name="Saif S."/>
            <person name="Shea T."/>
            <person name="Shenoy N."/>
            <person name="Sisk P."/>
            <person name="Stolte C."/>
            <person name="Sykes S."/>
            <person name="Wortman J."/>
            <person name="Nusbaum C."/>
            <person name="Birren B."/>
        </authorList>
    </citation>
    <scope>NUCLEOTIDE SEQUENCE [LARGE SCALE GENOMIC DNA]</scope>
    <source>
        <strain evidence="3 4">WAL-18680</strain>
    </source>
</reference>
<keyword evidence="2" id="KW-0812">Transmembrane</keyword>
<keyword evidence="2" id="KW-1133">Transmembrane helix</keyword>
<evidence type="ECO:0000313" key="3">
    <source>
        <dbReference type="EMBL" id="EHI60390.1"/>
    </source>
</evidence>
<evidence type="ECO:0000256" key="1">
    <source>
        <dbReference type="SAM" id="MobiDB-lite"/>
    </source>
</evidence>
<gene>
    <name evidence="3" type="ORF">HMPREF9473_01621</name>
</gene>
<dbReference type="AlphaFoldDB" id="G5IDP4"/>
<name>G5IDP4_9FIRM</name>
<feature type="region of interest" description="Disordered" evidence="1">
    <location>
        <begin position="45"/>
        <end position="66"/>
    </location>
</feature>
<dbReference type="PATRIC" id="fig|742737.3.peg.1644"/>
<organism evidence="3 4">
    <name type="scientific">Hungatella hathewayi WAL-18680</name>
    <dbReference type="NCBI Taxonomy" id="742737"/>
    <lineage>
        <taxon>Bacteria</taxon>
        <taxon>Bacillati</taxon>
        <taxon>Bacillota</taxon>
        <taxon>Clostridia</taxon>
        <taxon>Lachnospirales</taxon>
        <taxon>Lachnospiraceae</taxon>
        <taxon>Hungatella</taxon>
    </lineage>
</organism>
<dbReference type="EMBL" id="ADLN01000024">
    <property type="protein sequence ID" value="EHI60390.1"/>
    <property type="molecule type" value="Genomic_DNA"/>
</dbReference>
<keyword evidence="2" id="KW-0472">Membrane</keyword>
<dbReference type="OrthoDB" id="2087872at2"/>
<accession>G5IDP4</accession>
<proteinExistence type="predicted"/>
<feature type="transmembrane region" description="Helical" evidence="2">
    <location>
        <begin position="18"/>
        <end position="39"/>
    </location>
</feature>
<sequence length="181" mass="20057">MTEEKTSRRGRKNHMNTVVVLLAIMICLVVTGSAGYVVYTQSRPVPSVSPLEPEGRVQSGTLTNQEGKQAELDAIVREGMLTFTINATPMMRDGKSEANLMIENPPDNGNRFTVTIIREDTGEEIYKSGYLDPEQYIESTPLDVELPAGEYRCIANFDAYRISDNAYIGRGGAQITLYVQN</sequence>